<accession>A0A8S3YGH1</accession>
<organism evidence="2 3">
    <name type="scientific">Candidula unifasciata</name>
    <dbReference type="NCBI Taxonomy" id="100452"/>
    <lineage>
        <taxon>Eukaryota</taxon>
        <taxon>Metazoa</taxon>
        <taxon>Spiralia</taxon>
        <taxon>Lophotrochozoa</taxon>
        <taxon>Mollusca</taxon>
        <taxon>Gastropoda</taxon>
        <taxon>Heterobranchia</taxon>
        <taxon>Euthyneura</taxon>
        <taxon>Panpulmonata</taxon>
        <taxon>Eupulmonata</taxon>
        <taxon>Stylommatophora</taxon>
        <taxon>Helicina</taxon>
        <taxon>Helicoidea</taxon>
        <taxon>Geomitridae</taxon>
        <taxon>Candidula</taxon>
    </lineage>
</organism>
<dbReference type="AlphaFoldDB" id="A0A8S3YGH1"/>
<evidence type="ECO:0000256" key="1">
    <source>
        <dbReference type="SAM" id="SignalP"/>
    </source>
</evidence>
<gene>
    <name evidence="2" type="ORF">CUNI_LOCUS1202</name>
</gene>
<keyword evidence="1" id="KW-0732">Signal</keyword>
<comment type="caution">
    <text evidence="2">The sequence shown here is derived from an EMBL/GenBank/DDBJ whole genome shotgun (WGS) entry which is preliminary data.</text>
</comment>
<protein>
    <recommendedName>
        <fullName evidence="4">Lectin</fullName>
    </recommendedName>
</protein>
<keyword evidence="3" id="KW-1185">Reference proteome</keyword>
<dbReference type="Proteomes" id="UP000678393">
    <property type="component" value="Unassembled WGS sequence"/>
</dbReference>
<proteinExistence type="predicted"/>
<name>A0A8S3YGH1_9EUPU</name>
<sequence>MSLQHSLVAAMMCIVVASADGQNLGIRPPFPLPRQCPSFSYDAFYDFQNNVTTTNPNVQELGGFTGSGCSRRGVLKLLLAPAVTDPGRRRVLVDLFMDGNPTEWVFNLGDSSSNNGYAGDADTQWWDAEVQGKGRTFAGYLSDNGGSGQAFVVPNAYSTRQTLIVGDGHITWIPDNNNLINYYNNPNLFALNGQHDDRPGPSNYDLFLGINRVVSQGREGSGVCKVGIKFLPEF</sequence>
<feature type="signal peptide" evidence="1">
    <location>
        <begin position="1"/>
        <end position="21"/>
    </location>
</feature>
<dbReference type="EMBL" id="CAJHNH020000144">
    <property type="protein sequence ID" value="CAG5115644.1"/>
    <property type="molecule type" value="Genomic_DNA"/>
</dbReference>
<feature type="chain" id="PRO_5035917928" description="Lectin" evidence="1">
    <location>
        <begin position="22"/>
        <end position="234"/>
    </location>
</feature>
<evidence type="ECO:0008006" key="4">
    <source>
        <dbReference type="Google" id="ProtNLM"/>
    </source>
</evidence>
<evidence type="ECO:0000313" key="3">
    <source>
        <dbReference type="Proteomes" id="UP000678393"/>
    </source>
</evidence>
<dbReference type="OrthoDB" id="10024657at2759"/>
<reference evidence="2" key="1">
    <citation type="submission" date="2021-04" db="EMBL/GenBank/DDBJ databases">
        <authorList>
            <consortium name="Molecular Ecology Group"/>
        </authorList>
    </citation>
    <scope>NUCLEOTIDE SEQUENCE</scope>
</reference>
<evidence type="ECO:0000313" key="2">
    <source>
        <dbReference type="EMBL" id="CAG5115644.1"/>
    </source>
</evidence>